<dbReference type="HOGENOM" id="CLU_2741399_0_0_1"/>
<reference evidence="1 2" key="1">
    <citation type="submission" date="2014-02" db="EMBL/GenBank/DDBJ databases">
        <title>Single nucleus genome sequencing reveals high similarity among nuclei of an endomycorrhizal fungus.</title>
        <authorList>
            <person name="Lin K."/>
            <person name="Geurts R."/>
            <person name="Zhang Z."/>
            <person name="Limpens E."/>
            <person name="Saunders D.G."/>
            <person name="Mu D."/>
            <person name="Pang E."/>
            <person name="Cao H."/>
            <person name="Cha H."/>
            <person name="Lin T."/>
            <person name="Zhou Q."/>
            <person name="Shang Y."/>
            <person name="Li Y."/>
            <person name="Ivanov S."/>
            <person name="Sharma T."/>
            <person name="Velzen R.V."/>
            <person name="Ruijter N.D."/>
            <person name="Aanen D.K."/>
            <person name="Win J."/>
            <person name="Kamoun S."/>
            <person name="Bisseling T."/>
            <person name="Huang S."/>
        </authorList>
    </citation>
    <scope>NUCLEOTIDE SEQUENCE [LARGE SCALE GENOMIC DNA]</scope>
    <source>
        <strain evidence="2">DAOM197198w</strain>
    </source>
</reference>
<comment type="caution">
    <text evidence="1">The sequence shown here is derived from an EMBL/GenBank/DDBJ whole genome shotgun (WGS) entry which is preliminary data.</text>
</comment>
<protein>
    <submittedName>
        <fullName evidence="1">Uncharacterized protein</fullName>
    </submittedName>
</protein>
<accession>A0A015KZ47</accession>
<gene>
    <name evidence="1" type="ORF">RirG_134420</name>
</gene>
<evidence type="ECO:0000313" key="1">
    <source>
        <dbReference type="EMBL" id="EXX65326.1"/>
    </source>
</evidence>
<dbReference type="AlphaFoldDB" id="A0A015KZ47"/>
<name>A0A015KZ47_RHIIW</name>
<evidence type="ECO:0000313" key="2">
    <source>
        <dbReference type="Proteomes" id="UP000022910"/>
    </source>
</evidence>
<dbReference type="EMBL" id="JEMT01022399">
    <property type="protein sequence ID" value="EXX65326.1"/>
    <property type="molecule type" value="Genomic_DNA"/>
</dbReference>
<dbReference type="OrthoDB" id="2480621at2759"/>
<proteinExistence type="predicted"/>
<dbReference type="Proteomes" id="UP000022910">
    <property type="component" value="Unassembled WGS sequence"/>
</dbReference>
<organism evidence="1 2">
    <name type="scientific">Rhizophagus irregularis (strain DAOM 197198w)</name>
    <name type="common">Glomus intraradices</name>
    <dbReference type="NCBI Taxonomy" id="1432141"/>
    <lineage>
        <taxon>Eukaryota</taxon>
        <taxon>Fungi</taxon>
        <taxon>Fungi incertae sedis</taxon>
        <taxon>Mucoromycota</taxon>
        <taxon>Glomeromycotina</taxon>
        <taxon>Glomeromycetes</taxon>
        <taxon>Glomerales</taxon>
        <taxon>Glomeraceae</taxon>
        <taxon>Rhizophagus</taxon>
    </lineage>
</organism>
<sequence>MADIYDELEEVKNRYEIEKYDELREEYQIDLSYLKCYNTNKMEINDWFKKFWKIFQKVILEAMVYNTNKKR</sequence>
<keyword evidence="2" id="KW-1185">Reference proteome</keyword>